<comment type="caution">
    <text evidence="2">The sequence shown here is derived from an EMBL/GenBank/DDBJ whole genome shotgun (WGS) entry which is preliminary data.</text>
</comment>
<evidence type="ECO:0000313" key="3">
    <source>
        <dbReference type="Proteomes" id="UP001055172"/>
    </source>
</evidence>
<accession>A0AA37LZ96</accession>
<organism evidence="2 3">
    <name type="scientific">Colletotrichum liriopes</name>
    <dbReference type="NCBI Taxonomy" id="708192"/>
    <lineage>
        <taxon>Eukaryota</taxon>
        <taxon>Fungi</taxon>
        <taxon>Dikarya</taxon>
        <taxon>Ascomycota</taxon>
        <taxon>Pezizomycotina</taxon>
        <taxon>Sordariomycetes</taxon>
        <taxon>Hypocreomycetidae</taxon>
        <taxon>Glomerellales</taxon>
        <taxon>Glomerellaceae</taxon>
        <taxon>Colletotrichum</taxon>
        <taxon>Colletotrichum spaethianum species complex</taxon>
    </lineage>
</organism>
<dbReference type="GO" id="GO:0016491">
    <property type="term" value="F:oxidoreductase activity"/>
    <property type="evidence" value="ECO:0007669"/>
    <property type="project" value="InterPro"/>
</dbReference>
<dbReference type="Proteomes" id="UP001055172">
    <property type="component" value="Unassembled WGS sequence"/>
</dbReference>
<name>A0AA37LZ96_9PEZI</name>
<dbReference type="InterPro" id="IPR012951">
    <property type="entry name" value="BBE"/>
</dbReference>
<feature type="domain" description="Berberine/berberine-like" evidence="1">
    <location>
        <begin position="174"/>
        <end position="218"/>
    </location>
</feature>
<dbReference type="InterPro" id="IPR016169">
    <property type="entry name" value="FAD-bd_PCMH_sub2"/>
</dbReference>
<dbReference type="GO" id="GO:0050660">
    <property type="term" value="F:flavin adenine dinucleotide binding"/>
    <property type="evidence" value="ECO:0007669"/>
    <property type="project" value="InterPro"/>
</dbReference>
<evidence type="ECO:0000259" key="1">
    <source>
        <dbReference type="Pfam" id="PF08031"/>
    </source>
</evidence>
<evidence type="ECO:0000313" key="2">
    <source>
        <dbReference type="EMBL" id="GJC89233.1"/>
    </source>
</evidence>
<proteinExistence type="predicted"/>
<keyword evidence="3" id="KW-1185">Reference proteome</keyword>
<dbReference type="AlphaFoldDB" id="A0AA37LZ96"/>
<protein>
    <submittedName>
        <fullName evidence="2">FAD-linked oxidoreductase YgaK</fullName>
    </submittedName>
</protein>
<sequence length="253" mass="29578">MHELRDQGGNVVCDQLRWDLPQQKDAFEKMMNVFNTTKCLPELTIDALWKHDKNKQSTDDSEPIENNLKEMLWTEWVHESEVWDPKSQVYHHHASFISAEGAITPDVTDKISSFIEEAKQVVGITNNNGFNDPKCHILWDHIGAETEWIAPGIMKFMCKCQATLLTYEIDKEAAYINYTDGTVPNWQEARHGQNCPRLQMVKRRWDPENFFWNWQSIEPLKNDNETLPIVDVPVMPDKSEVRNLPQVKKVEKW</sequence>
<dbReference type="Gene3D" id="3.30.465.10">
    <property type="match status" value="1"/>
</dbReference>
<gene>
    <name evidence="2" type="ORF">ColLi_12071</name>
</gene>
<dbReference type="Pfam" id="PF08031">
    <property type="entry name" value="BBE"/>
    <property type="match status" value="1"/>
</dbReference>
<reference evidence="2 3" key="1">
    <citation type="submission" date="2021-07" db="EMBL/GenBank/DDBJ databases">
        <title>Genome data of Colletotrichum spaethianum.</title>
        <authorList>
            <person name="Utami Y.D."/>
            <person name="Hiruma K."/>
        </authorList>
    </citation>
    <scope>NUCLEOTIDE SEQUENCE [LARGE SCALE GENOMIC DNA]</scope>
    <source>
        <strain evidence="2 3">MAFF 242679</strain>
    </source>
</reference>
<dbReference type="EMBL" id="BPPX01000039">
    <property type="protein sequence ID" value="GJC89233.1"/>
    <property type="molecule type" value="Genomic_DNA"/>
</dbReference>